<keyword evidence="1" id="KW-1133">Transmembrane helix</keyword>
<dbReference type="AlphaFoldDB" id="V8N6P3"/>
<proteinExistence type="predicted"/>
<organism evidence="2 3">
    <name type="scientific">Ophiophagus hannah</name>
    <name type="common">King cobra</name>
    <name type="synonym">Naja hannah</name>
    <dbReference type="NCBI Taxonomy" id="8665"/>
    <lineage>
        <taxon>Eukaryota</taxon>
        <taxon>Metazoa</taxon>
        <taxon>Chordata</taxon>
        <taxon>Craniata</taxon>
        <taxon>Vertebrata</taxon>
        <taxon>Euteleostomi</taxon>
        <taxon>Lepidosauria</taxon>
        <taxon>Squamata</taxon>
        <taxon>Bifurcata</taxon>
        <taxon>Unidentata</taxon>
        <taxon>Episquamata</taxon>
        <taxon>Toxicofera</taxon>
        <taxon>Serpentes</taxon>
        <taxon>Colubroidea</taxon>
        <taxon>Elapidae</taxon>
        <taxon>Elapinae</taxon>
        <taxon>Ophiophagus</taxon>
    </lineage>
</organism>
<sequence length="106" mass="11682">MRKLGLGNKAMESQIQEEAQQLVEFFAETKGMSSSPTPCSRRRPYTRGIKLNFIVCCINILVALKGLVACKTMITHNSQVGVVGWVCHGRRDVVGRLGRDGTSRTS</sequence>
<name>V8N6P3_OPHHA</name>
<dbReference type="EMBL" id="AZIM01008181">
    <property type="protein sequence ID" value="ETE57561.1"/>
    <property type="molecule type" value="Genomic_DNA"/>
</dbReference>
<gene>
    <name evidence="2" type="primary">Cyp2c39</name>
    <name evidence="2" type="ORF">L345_16721</name>
</gene>
<comment type="caution">
    <text evidence="2">The sequence shown here is derived from an EMBL/GenBank/DDBJ whole genome shotgun (WGS) entry which is preliminary data.</text>
</comment>
<evidence type="ECO:0000313" key="3">
    <source>
        <dbReference type="Proteomes" id="UP000018936"/>
    </source>
</evidence>
<dbReference type="Proteomes" id="UP000018936">
    <property type="component" value="Unassembled WGS sequence"/>
</dbReference>
<evidence type="ECO:0000313" key="2">
    <source>
        <dbReference type="EMBL" id="ETE57561.1"/>
    </source>
</evidence>
<protein>
    <submittedName>
        <fullName evidence="2">Cytochrome protein</fullName>
    </submittedName>
</protein>
<accession>V8N6P3</accession>
<evidence type="ECO:0000256" key="1">
    <source>
        <dbReference type="SAM" id="Phobius"/>
    </source>
</evidence>
<keyword evidence="3" id="KW-1185">Reference proteome</keyword>
<reference evidence="2 3" key="1">
    <citation type="journal article" date="2013" name="Proc. Natl. Acad. Sci. U.S.A.">
        <title>The king cobra genome reveals dynamic gene evolution and adaptation in the snake venom system.</title>
        <authorList>
            <person name="Vonk F.J."/>
            <person name="Casewell N.R."/>
            <person name="Henkel C.V."/>
            <person name="Heimberg A.M."/>
            <person name="Jansen H.J."/>
            <person name="McCleary R.J."/>
            <person name="Kerkkamp H.M."/>
            <person name="Vos R.A."/>
            <person name="Guerreiro I."/>
            <person name="Calvete J.J."/>
            <person name="Wuster W."/>
            <person name="Woods A.E."/>
            <person name="Logan J.M."/>
            <person name="Harrison R.A."/>
            <person name="Castoe T.A."/>
            <person name="de Koning A.P."/>
            <person name="Pollock D.D."/>
            <person name="Yandell M."/>
            <person name="Calderon D."/>
            <person name="Renjifo C."/>
            <person name="Currier R.B."/>
            <person name="Salgado D."/>
            <person name="Pla D."/>
            <person name="Sanz L."/>
            <person name="Hyder A.S."/>
            <person name="Ribeiro J.M."/>
            <person name="Arntzen J.W."/>
            <person name="van den Thillart G.E."/>
            <person name="Boetzer M."/>
            <person name="Pirovano W."/>
            <person name="Dirks R.P."/>
            <person name="Spaink H.P."/>
            <person name="Duboule D."/>
            <person name="McGlinn E."/>
            <person name="Kini R.M."/>
            <person name="Richardson M.K."/>
        </authorList>
    </citation>
    <scope>NUCLEOTIDE SEQUENCE</scope>
    <source>
        <tissue evidence="2">Blood</tissue>
    </source>
</reference>
<feature type="non-terminal residue" evidence="2">
    <location>
        <position position="1"/>
    </location>
</feature>
<keyword evidence="1" id="KW-0472">Membrane</keyword>
<feature type="transmembrane region" description="Helical" evidence="1">
    <location>
        <begin position="51"/>
        <end position="69"/>
    </location>
</feature>
<keyword evidence="1" id="KW-0812">Transmembrane</keyword>